<dbReference type="EMBL" id="JBDQQU010000002">
    <property type="protein sequence ID" value="MEO3953499.1"/>
    <property type="molecule type" value="Genomic_DNA"/>
</dbReference>
<dbReference type="Proteomes" id="UP001438292">
    <property type="component" value="Unassembled WGS sequence"/>
</dbReference>
<comment type="similarity">
    <text evidence="1">Belongs to the LysR transcriptional regulatory family.</text>
</comment>
<evidence type="ECO:0000259" key="5">
    <source>
        <dbReference type="PROSITE" id="PS50931"/>
    </source>
</evidence>
<reference evidence="6 7" key="1">
    <citation type="submission" date="2024-05" db="EMBL/GenBank/DDBJ databases">
        <authorList>
            <person name="De Oliveira J.P."/>
            <person name="Noriler S.A."/>
            <person name="De Oliveira A.G."/>
            <person name="Sipoli D.S."/>
        </authorList>
    </citation>
    <scope>NUCLEOTIDE SEQUENCE [LARGE SCALE GENOMIC DNA]</scope>
    <source>
        <strain evidence="6 7">LABIM186</strain>
    </source>
</reference>
<keyword evidence="3" id="KW-0238">DNA-binding</keyword>
<protein>
    <submittedName>
        <fullName evidence="6">LysR family transcriptional regulator</fullName>
    </submittedName>
</protein>
<dbReference type="Pfam" id="PF00126">
    <property type="entry name" value="HTH_1"/>
    <property type="match status" value="1"/>
</dbReference>
<dbReference type="InterPro" id="IPR036390">
    <property type="entry name" value="WH_DNA-bd_sf"/>
</dbReference>
<dbReference type="PANTHER" id="PTHR30537">
    <property type="entry name" value="HTH-TYPE TRANSCRIPTIONAL REGULATOR"/>
    <property type="match status" value="1"/>
</dbReference>
<dbReference type="InterPro" id="IPR005119">
    <property type="entry name" value="LysR_subst-bd"/>
</dbReference>
<gene>
    <name evidence="6" type="ORF">ABH309_03445</name>
</gene>
<evidence type="ECO:0000256" key="3">
    <source>
        <dbReference type="ARBA" id="ARBA00023125"/>
    </source>
</evidence>
<accession>A0ABV0H1E5</accession>
<keyword evidence="2" id="KW-0805">Transcription regulation</keyword>
<dbReference type="Gene3D" id="3.40.190.10">
    <property type="entry name" value="Periplasmic binding protein-like II"/>
    <property type="match status" value="2"/>
</dbReference>
<keyword evidence="4" id="KW-0804">Transcription</keyword>
<evidence type="ECO:0000256" key="1">
    <source>
        <dbReference type="ARBA" id="ARBA00009437"/>
    </source>
</evidence>
<proteinExistence type="inferred from homology"/>
<comment type="caution">
    <text evidence="6">The sequence shown here is derived from an EMBL/GenBank/DDBJ whole genome shotgun (WGS) entry which is preliminary data.</text>
</comment>
<dbReference type="SUPFAM" id="SSF46785">
    <property type="entry name" value="Winged helix' DNA-binding domain"/>
    <property type="match status" value="1"/>
</dbReference>
<keyword evidence="7" id="KW-1185">Reference proteome</keyword>
<feature type="domain" description="HTH lysR-type" evidence="5">
    <location>
        <begin position="22"/>
        <end position="79"/>
    </location>
</feature>
<dbReference type="InterPro" id="IPR000847">
    <property type="entry name" value="LysR_HTH_N"/>
</dbReference>
<organism evidence="6 7">
    <name type="scientific">Chromobacterium piscinae</name>
    <dbReference type="NCBI Taxonomy" id="686831"/>
    <lineage>
        <taxon>Bacteria</taxon>
        <taxon>Pseudomonadati</taxon>
        <taxon>Pseudomonadota</taxon>
        <taxon>Betaproteobacteria</taxon>
        <taxon>Neisseriales</taxon>
        <taxon>Chromobacteriaceae</taxon>
        <taxon>Chromobacterium</taxon>
    </lineage>
</organism>
<dbReference type="InterPro" id="IPR058163">
    <property type="entry name" value="LysR-type_TF_proteobact-type"/>
</dbReference>
<sequence>MPEHDAPEGEGASEHAGGSRLPSLRLLAGFEAAARIGSFSRAAESLHLSQSAISHQIQQLEEFVGQPLFHRVGRGVELTFAGEMLQQSVGRALETLRRGLDRIAVYTDPGLVALVGPAFLLQGWLQPRLAALRAAHPDIVPLLCIDESPGQADEIDVDLLISPRPLSLAGWEDARWLRDEWLFVCAPALAEQLTGLPFERHHELARLVCLERARLPDAAEAETQRLLRRFGVAAIYDDAQLARDAALRGHGIACLSSLAVDEDLRKGRLRALAGYPRLPGAQWWLSRPENALRTEAMERMHAWLSSAAREGAASVAGAG</sequence>
<dbReference type="PANTHER" id="PTHR30537:SF5">
    <property type="entry name" value="HTH-TYPE TRANSCRIPTIONAL ACTIVATOR TTDR-RELATED"/>
    <property type="match status" value="1"/>
</dbReference>
<dbReference type="SUPFAM" id="SSF53850">
    <property type="entry name" value="Periplasmic binding protein-like II"/>
    <property type="match status" value="1"/>
</dbReference>
<dbReference type="PROSITE" id="PS50931">
    <property type="entry name" value="HTH_LYSR"/>
    <property type="match status" value="1"/>
</dbReference>
<dbReference type="RefSeq" id="WP_346194326.1">
    <property type="nucleotide sequence ID" value="NZ_JBDJHV010000012.1"/>
</dbReference>
<evidence type="ECO:0000256" key="4">
    <source>
        <dbReference type="ARBA" id="ARBA00023163"/>
    </source>
</evidence>
<dbReference type="Pfam" id="PF03466">
    <property type="entry name" value="LysR_substrate"/>
    <property type="match status" value="1"/>
</dbReference>
<evidence type="ECO:0000256" key="2">
    <source>
        <dbReference type="ARBA" id="ARBA00023015"/>
    </source>
</evidence>
<name>A0ABV0H1E5_9NEIS</name>
<dbReference type="PRINTS" id="PR00039">
    <property type="entry name" value="HTHLYSR"/>
</dbReference>
<evidence type="ECO:0000313" key="7">
    <source>
        <dbReference type="Proteomes" id="UP001438292"/>
    </source>
</evidence>
<dbReference type="Gene3D" id="1.10.10.10">
    <property type="entry name" value="Winged helix-like DNA-binding domain superfamily/Winged helix DNA-binding domain"/>
    <property type="match status" value="1"/>
</dbReference>
<dbReference type="InterPro" id="IPR036388">
    <property type="entry name" value="WH-like_DNA-bd_sf"/>
</dbReference>
<evidence type="ECO:0000313" key="6">
    <source>
        <dbReference type="EMBL" id="MEO3953499.1"/>
    </source>
</evidence>